<evidence type="ECO:0000256" key="1">
    <source>
        <dbReference type="ARBA" id="ARBA00023125"/>
    </source>
</evidence>
<dbReference type="PROSITE" id="PS50943">
    <property type="entry name" value="HTH_CROC1"/>
    <property type="match status" value="1"/>
</dbReference>
<dbReference type="Proteomes" id="UP000005388">
    <property type="component" value="Unassembled WGS sequence"/>
</dbReference>
<dbReference type="SUPFAM" id="SSF47413">
    <property type="entry name" value="lambda repressor-like DNA-binding domains"/>
    <property type="match status" value="1"/>
</dbReference>
<dbReference type="EMBL" id="AEUZ02000001">
    <property type="protein sequence ID" value="EHJ55780.1"/>
    <property type="molecule type" value="Genomic_DNA"/>
</dbReference>
<organism evidence="3 4">
    <name type="scientific">Streptococcus urinalis 2285-97</name>
    <dbReference type="NCBI Taxonomy" id="764291"/>
    <lineage>
        <taxon>Bacteria</taxon>
        <taxon>Bacillati</taxon>
        <taxon>Bacillota</taxon>
        <taxon>Bacilli</taxon>
        <taxon>Lactobacillales</taxon>
        <taxon>Streptococcaceae</taxon>
        <taxon>Streptococcus</taxon>
    </lineage>
</organism>
<dbReference type="InterPro" id="IPR001387">
    <property type="entry name" value="Cro/C1-type_HTH"/>
</dbReference>
<comment type="caution">
    <text evidence="3">The sequence shown here is derived from an EMBL/GenBank/DDBJ whole genome shotgun (WGS) entry which is preliminary data.</text>
</comment>
<dbReference type="InterPro" id="IPR010982">
    <property type="entry name" value="Lambda_DNA-bd_dom_sf"/>
</dbReference>
<gene>
    <name evidence="3" type="ORF">STRUR_2268</name>
</gene>
<evidence type="ECO:0000259" key="2">
    <source>
        <dbReference type="PROSITE" id="PS50943"/>
    </source>
</evidence>
<dbReference type="AlphaFoldDB" id="G5KFK1"/>
<feature type="domain" description="HTH cro/C1-type" evidence="2">
    <location>
        <begin position="4"/>
        <end position="59"/>
    </location>
</feature>
<evidence type="ECO:0000313" key="4">
    <source>
        <dbReference type="Proteomes" id="UP000005388"/>
    </source>
</evidence>
<sequence>MNKLKELREKSGDSQSEIADLLNVSPMTISRWEKEESLQIKPKYIEKLADHFGVSLSFLLGNEKDLEADTMVETDTEKDIPSFIEANKSAINLITGSVNKVKSTSEFLEKLVIENDEINKELLLQWLETVKVNMDNIESTYPVINNTQEKLVEFVELLDKITERVHRRKKLK</sequence>
<dbReference type="Pfam" id="PF01381">
    <property type="entry name" value="HTH_3"/>
    <property type="match status" value="1"/>
</dbReference>
<keyword evidence="4" id="KW-1185">Reference proteome</keyword>
<dbReference type="GO" id="GO:0003677">
    <property type="term" value="F:DNA binding"/>
    <property type="evidence" value="ECO:0007669"/>
    <property type="project" value="UniProtKB-KW"/>
</dbReference>
<dbReference type="CDD" id="cd00093">
    <property type="entry name" value="HTH_XRE"/>
    <property type="match status" value="1"/>
</dbReference>
<dbReference type="PANTHER" id="PTHR46558">
    <property type="entry name" value="TRACRIPTIONAL REGULATORY PROTEIN-RELATED-RELATED"/>
    <property type="match status" value="1"/>
</dbReference>
<proteinExistence type="predicted"/>
<dbReference type="SMART" id="SM00530">
    <property type="entry name" value="HTH_XRE"/>
    <property type="match status" value="1"/>
</dbReference>
<evidence type="ECO:0000313" key="3">
    <source>
        <dbReference type="EMBL" id="EHJ55780.1"/>
    </source>
</evidence>
<protein>
    <submittedName>
        <fullName evidence="3">DNA-binding helix-turn-helix protein</fullName>
    </submittedName>
</protein>
<accession>G5KFK1</accession>
<dbReference type="PANTHER" id="PTHR46558:SF11">
    <property type="entry name" value="HTH-TYPE TRANSCRIPTIONAL REGULATOR XRE"/>
    <property type="match status" value="1"/>
</dbReference>
<reference evidence="3 4" key="1">
    <citation type="journal article" date="2014" name="Int. J. Syst. Evol. Microbiol.">
        <title>Phylogenomics and the dynamic genome evolution of the genus Streptococcus.</title>
        <authorList>
            <consortium name="The Broad Institute Genome Sequencing Platform"/>
            <person name="Richards V.P."/>
            <person name="Palmer S.R."/>
            <person name="Pavinski Bitar P.D."/>
            <person name="Qin X."/>
            <person name="Weinstock G.M."/>
            <person name="Highlander S.K."/>
            <person name="Town C.D."/>
            <person name="Burne R.A."/>
            <person name="Stanhope M.J."/>
        </authorList>
    </citation>
    <scope>NUCLEOTIDE SEQUENCE [LARGE SCALE GENOMIC DNA]</scope>
    <source>
        <strain evidence="3 4">2285-97</strain>
    </source>
</reference>
<dbReference type="STRING" id="764291.STRUR_2268"/>
<name>G5KFK1_9STRE</name>
<dbReference type="Gene3D" id="1.10.260.40">
    <property type="entry name" value="lambda repressor-like DNA-binding domains"/>
    <property type="match status" value="1"/>
</dbReference>
<keyword evidence="1 3" id="KW-0238">DNA-binding</keyword>
<dbReference type="RefSeq" id="WP_006738569.1">
    <property type="nucleotide sequence ID" value="NZ_AEUZ02000001.1"/>
</dbReference>